<evidence type="ECO:0000313" key="1">
    <source>
        <dbReference type="EMBL" id="KYD22160.1"/>
    </source>
</evidence>
<evidence type="ECO:0000313" key="2">
    <source>
        <dbReference type="Proteomes" id="UP000075683"/>
    </source>
</evidence>
<protein>
    <submittedName>
        <fullName evidence="1">Uncharacterized protein</fullName>
    </submittedName>
</protein>
<dbReference type="STRING" id="301148.B4135_1505"/>
<name>A0A150MCC1_9BACI</name>
<accession>A0A150MCC1</accession>
<proteinExistence type="predicted"/>
<dbReference type="EMBL" id="LQYT01000013">
    <property type="protein sequence ID" value="KYD22160.1"/>
    <property type="molecule type" value="Genomic_DNA"/>
</dbReference>
<sequence>MGNKGLINPAPWFKAPFLSRRSREPNGSAAAEKGMGVRAIGLTEFFPAAG</sequence>
<dbReference type="AlphaFoldDB" id="A0A150MCC1"/>
<comment type="caution">
    <text evidence="1">The sequence shown here is derived from an EMBL/GenBank/DDBJ whole genome shotgun (WGS) entry which is preliminary data.</text>
</comment>
<dbReference type="Proteomes" id="UP000075683">
    <property type="component" value="Unassembled WGS sequence"/>
</dbReference>
<reference evidence="1 2" key="1">
    <citation type="submission" date="2016-01" db="EMBL/GenBank/DDBJ databases">
        <title>Draft Genome Sequences of Seven Thermophilic Sporeformers Isolated from Foods.</title>
        <authorList>
            <person name="Berendsen E.M."/>
            <person name="Wells-Bennik M.H."/>
            <person name="Krawcyk A.O."/>
            <person name="De Jong A."/>
            <person name="Holsappel S."/>
            <person name="Eijlander R.T."/>
            <person name="Kuipers O.P."/>
        </authorList>
    </citation>
    <scope>NUCLEOTIDE SEQUENCE [LARGE SCALE GENOMIC DNA]</scope>
    <source>
        <strain evidence="1 2">B4135</strain>
    </source>
</reference>
<organism evidence="1 2">
    <name type="scientific">Caldibacillus debilis</name>
    <dbReference type="NCBI Taxonomy" id="301148"/>
    <lineage>
        <taxon>Bacteria</taxon>
        <taxon>Bacillati</taxon>
        <taxon>Bacillota</taxon>
        <taxon>Bacilli</taxon>
        <taxon>Bacillales</taxon>
        <taxon>Bacillaceae</taxon>
        <taxon>Caldibacillus</taxon>
    </lineage>
</organism>
<gene>
    <name evidence="1" type="ORF">B4135_1505</name>
</gene>